<feature type="transmembrane region" description="Helical" evidence="10">
    <location>
        <begin position="6"/>
        <end position="22"/>
    </location>
</feature>
<evidence type="ECO:0000256" key="5">
    <source>
        <dbReference type="ARBA" id="ARBA00022670"/>
    </source>
</evidence>
<dbReference type="EMBL" id="CP002454">
    <property type="protein sequence ID" value="ADV65731.1"/>
    <property type="molecule type" value="Genomic_DNA"/>
</dbReference>
<dbReference type="PANTHER" id="PTHR36844:SF1">
    <property type="entry name" value="PROTEASE PRSW"/>
    <property type="match status" value="1"/>
</dbReference>
<keyword evidence="4" id="KW-1003">Cell membrane</keyword>
<dbReference type="Pfam" id="PF13367">
    <property type="entry name" value="PrsW-protease"/>
    <property type="match status" value="1"/>
</dbReference>
<evidence type="ECO:0000256" key="2">
    <source>
        <dbReference type="ARBA" id="ARBA00009165"/>
    </source>
</evidence>
<dbReference type="GO" id="GO:0006508">
    <property type="term" value="P:proteolysis"/>
    <property type="evidence" value="ECO:0007669"/>
    <property type="project" value="UniProtKB-KW"/>
</dbReference>
<keyword evidence="8 10" id="KW-1133">Transmembrane helix</keyword>
<feature type="transmembrane region" description="Helical" evidence="10">
    <location>
        <begin position="158"/>
        <end position="178"/>
    </location>
</feature>
<evidence type="ECO:0000313" key="12">
    <source>
        <dbReference type="Proteomes" id="UP000008635"/>
    </source>
</evidence>
<dbReference type="KEGG" id="dmr:Deima_0067"/>
<evidence type="ECO:0000256" key="9">
    <source>
        <dbReference type="ARBA" id="ARBA00023136"/>
    </source>
</evidence>
<feature type="transmembrane region" description="Helical" evidence="10">
    <location>
        <begin position="122"/>
        <end position="146"/>
    </location>
</feature>
<dbReference type="GO" id="GO:0005886">
    <property type="term" value="C:plasma membrane"/>
    <property type="evidence" value="ECO:0007669"/>
    <property type="project" value="UniProtKB-SubCell"/>
</dbReference>
<dbReference type="AlphaFoldDB" id="E8U2Z3"/>
<dbReference type="InterPro" id="IPR023596">
    <property type="entry name" value="Peptidase_PrsW_arch/bac"/>
</dbReference>
<feature type="transmembrane region" description="Helical" evidence="10">
    <location>
        <begin position="184"/>
        <end position="202"/>
    </location>
</feature>
<keyword evidence="6 10" id="KW-0812">Transmembrane</keyword>
<comment type="similarity">
    <text evidence="2">Belongs to the protease PrsW family.</text>
</comment>
<accession>E8U2Z3</accession>
<feature type="transmembrane region" description="Helical" evidence="10">
    <location>
        <begin position="34"/>
        <end position="51"/>
    </location>
</feature>
<dbReference type="PANTHER" id="PTHR36844">
    <property type="entry name" value="PROTEASE PRSW"/>
    <property type="match status" value="1"/>
</dbReference>
<evidence type="ECO:0000256" key="8">
    <source>
        <dbReference type="ARBA" id="ARBA00022989"/>
    </source>
</evidence>
<dbReference type="OrthoDB" id="5504276at2"/>
<evidence type="ECO:0000256" key="1">
    <source>
        <dbReference type="ARBA" id="ARBA00004651"/>
    </source>
</evidence>
<organism evidence="11 12">
    <name type="scientific">Deinococcus maricopensis (strain DSM 21211 / LMG 22137 / NRRL B-23946 / LB-34)</name>
    <dbReference type="NCBI Taxonomy" id="709986"/>
    <lineage>
        <taxon>Bacteria</taxon>
        <taxon>Thermotogati</taxon>
        <taxon>Deinococcota</taxon>
        <taxon>Deinococci</taxon>
        <taxon>Deinococcales</taxon>
        <taxon>Deinococcaceae</taxon>
        <taxon>Deinococcus</taxon>
    </lineage>
</organism>
<gene>
    <name evidence="11" type="ordered locus">Deima_0067</name>
</gene>
<keyword evidence="5" id="KW-0645">Protease</keyword>
<dbReference type="RefSeq" id="WP_013555236.1">
    <property type="nucleotide sequence ID" value="NC_014958.1"/>
</dbReference>
<sequence>MEIVTILTASVLPTAFWLWLFVRRDMYPEPAWLLARTFAWGMVAWVVAAALEIGLQSGRAPLVALLLAAVTEETAKWMAASTAEREREFDEPMDGLVYAVTAALGFALLENLTYGLRFGAQVAVWHGVVTSLAHALFSAPIGYALARVRFGGPRRWRVWALGISVTLHLSFNGLLTGGAGLEQFLALAAVLALMGVLAGRLYRRLGRP</sequence>
<keyword evidence="9 10" id="KW-0472">Membrane</keyword>
<evidence type="ECO:0000256" key="4">
    <source>
        <dbReference type="ARBA" id="ARBA00022475"/>
    </source>
</evidence>
<dbReference type="Proteomes" id="UP000008635">
    <property type="component" value="Chromosome"/>
</dbReference>
<dbReference type="GO" id="GO:0008233">
    <property type="term" value="F:peptidase activity"/>
    <property type="evidence" value="ECO:0007669"/>
    <property type="project" value="UniProtKB-KW"/>
</dbReference>
<keyword evidence="7" id="KW-0378">Hydrolase</keyword>
<dbReference type="STRING" id="709986.Deima_0067"/>
<dbReference type="InterPro" id="IPR026898">
    <property type="entry name" value="PrsW"/>
</dbReference>
<comment type="subcellular location">
    <subcellularLocation>
        <location evidence="1">Cell membrane</location>
        <topology evidence="1">Multi-pass membrane protein</topology>
    </subcellularLocation>
</comment>
<evidence type="ECO:0000256" key="10">
    <source>
        <dbReference type="SAM" id="Phobius"/>
    </source>
</evidence>
<proteinExistence type="inferred from homology"/>
<protein>
    <recommendedName>
        <fullName evidence="3">Protease PrsW</fullName>
    </recommendedName>
</protein>
<reference evidence="11 12" key="1">
    <citation type="journal article" date="2011" name="Stand. Genomic Sci.">
        <title>Complete genome sequence of Deinococcus maricopensis type strain (LB-34).</title>
        <authorList>
            <person name="Pukall R."/>
            <person name="Zeytun A."/>
            <person name="Lucas S."/>
            <person name="Lapidus A."/>
            <person name="Hammon N."/>
            <person name="Deshpande S."/>
            <person name="Nolan M."/>
            <person name="Cheng J.F."/>
            <person name="Pitluck S."/>
            <person name="Liolios K."/>
            <person name="Pagani I."/>
            <person name="Mikhailova N."/>
            <person name="Ivanova N."/>
            <person name="Mavromatis K."/>
            <person name="Pati A."/>
            <person name="Tapia R."/>
            <person name="Han C."/>
            <person name="Goodwin L."/>
            <person name="Chen A."/>
            <person name="Palaniappan K."/>
            <person name="Land M."/>
            <person name="Hauser L."/>
            <person name="Chang Y.J."/>
            <person name="Jeffries C.D."/>
            <person name="Brambilla E.M."/>
            <person name="Rohde M."/>
            <person name="Goker M."/>
            <person name="Detter J.C."/>
            <person name="Woyke T."/>
            <person name="Bristow J."/>
            <person name="Eisen J.A."/>
            <person name="Markowitz V."/>
            <person name="Hugenholtz P."/>
            <person name="Kyrpides N.C."/>
            <person name="Klenk H.P."/>
        </authorList>
    </citation>
    <scope>NUCLEOTIDE SEQUENCE [LARGE SCALE GENOMIC DNA]</scope>
    <source>
        <strain evidence="12">DSM 21211 / LMG 22137 / NRRL B-23946 / LB-34</strain>
    </source>
</reference>
<evidence type="ECO:0000256" key="3">
    <source>
        <dbReference type="ARBA" id="ARBA00018997"/>
    </source>
</evidence>
<dbReference type="HOGENOM" id="CLU_081250_2_0_0"/>
<dbReference type="PIRSF" id="PIRSF016933">
    <property type="entry name" value="PrsW"/>
    <property type="match status" value="1"/>
</dbReference>
<keyword evidence="12" id="KW-1185">Reference proteome</keyword>
<reference evidence="12" key="2">
    <citation type="submission" date="2011-01" db="EMBL/GenBank/DDBJ databases">
        <title>The complete genome of Deinococcus maricopensis DSM 21211.</title>
        <authorList>
            <consortium name="US DOE Joint Genome Institute (JGI-PGF)"/>
            <person name="Lucas S."/>
            <person name="Copeland A."/>
            <person name="Lapidus A."/>
            <person name="Goodwin L."/>
            <person name="Pitluck S."/>
            <person name="Kyrpides N."/>
            <person name="Mavromatis K."/>
            <person name="Pagani I."/>
            <person name="Ivanova N."/>
            <person name="Ovchinnikova G."/>
            <person name="Zeytun A."/>
            <person name="Detter J.C."/>
            <person name="Han C."/>
            <person name="Land M."/>
            <person name="Hauser L."/>
            <person name="Markowitz V."/>
            <person name="Cheng J.-F."/>
            <person name="Hugenholtz P."/>
            <person name="Woyke T."/>
            <person name="Wu D."/>
            <person name="Pukall R."/>
            <person name="Gehrich-Schroeter G."/>
            <person name="Brambilla E."/>
            <person name="Klenk H.-P."/>
            <person name="Eisen J.A."/>
        </authorList>
    </citation>
    <scope>NUCLEOTIDE SEQUENCE [LARGE SCALE GENOMIC DNA]</scope>
    <source>
        <strain evidence="12">DSM 21211 / LMG 22137 / NRRL B-23946 / LB-34</strain>
    </source>
</reference>
<evidence type="ECO:0000256" key="6">
    <source>
        <dbReference type="ARBA" id="ARBA00022692"/>
    </source>
</evidence>
<name>E8U2Z3_DEIML</name>
<evidence type="ECO:0000256" key="7">
    <source>
        <dbReference type="ARBA" id="ARBA00022801"/>
    </source>
</evidence>
<evidence type="ECO:0000313" key="11">
    <source>
        <dbReference type="EMBL" id="ADV65731.1"/>
    </source>
</evidence>
<dbReference type="eggNOG" id="COG2339">
    <property type="taxonomic scope" value="Bacteria"/>
</dbReference>